<feature type="non-terminal residue" evidence="3">
    <location>
        <position position="103"/>
    </location>
</feature>
<dbReference type="InterPro" id="IPR003961">
    <property type="entry name" value="FN3_dom"/>
</dbReference>
<feature type="compositionally biased region" description="Polar residues" evidence="1">
    <location>
        <begin position="7"/>
        <end position="29"/>
    </location>
</feature>
<comment type="caution">
    <text evidence="3">The sequence shown here is derived from an EMBL/GenBank/DDBJ whole genome shotgun (WGS) entry which is preliminary data.</text>
</comment>
<evidence type="ECO:0000259" key="2">
    <source>
        <dbReference type="PROSITE" id="PS50853"/>
    </source>
</evidence>
<feature type="region of interest" description="Disordered" evidence="1">
    <location>
        <begin position="1"/>
        <end position="29"/>
    </location>
</feature>
<evidence type="ECO:0000256" key="1">
    <source>
        <dbReference type="SAM" id="MobiDB-lite"/>
    </source>
</evidence>
<dbReference type="Pfam" id="PF00041">
    <property type="entry name" value="fn3"/>
    <property type="match status" value="1"/>
</dbReference>
<evidence type="ECO:0000313" key="3">
    <source>
        <dbReference type="EMBL" id="CAH1799004.1"/>
    </source>
</evidence>
<dbReference type="Proteomes" id="UP000749559">
    <property type="component" value="Unassembled WGS sequence"/>
</dbReference>
<evidence type="ECO:0000313" key="4">
    <source>
        <dbReference type="Proteomes" id="UP000749559"/>
    </source>
</evidence>
<gene>
    <name evidence="3" type="ORF">OFUS_LOCUS23069</name>
</gene>
<dbReference type="InterPro" id="IPR013783">
    <property type="entry name" value="Ig-like_fold"/>
</dbReference>
<dbReference type="SMART" id="SM00060">
    <property type="entry name" value="FN3"/>
    <property type="match status" value="1"/>
</dbReference>
<dbReference type="EMBL" id="CAIIXF020000011">
    <property type="protein sequence ID" value="CAH1799004.1"/>
    <property type="molecule type" value="Genomic_DNA"/>
</dbReference>
<feature type="non-terminal residue" evidence="3">
    <location>
        <position position="1"/>
    </location>
</feature>
<accession>A0A8S4Q0L5</accession>
<protein>
    <recommendedName>
        <fullName evidence="2">Fibronectin type-III domain-containing protein</fullName>
    </recommendedName>
</protein>
<dbReference type="OrthoDB" id="10001713at2759"/>
<dbReference type="Gene3D" id="2.60.40.10">
    <property type="entry name" value="Immunoglobulins"/>
    <property type="match status" value="1"/>
</dbReference>
<organism evidence="3 4">
    <name type="scientific">Owenia fusiformis</name>
    <name type="common">Polychaete worm</name>
    <dbReference type="NCBI Taxonomy" id="6347"/>
    <lineage>
        <taxon>Eukaryota</taxon>
        <taxon>Metazoa</taxon>
        <taxon>Spiralia</taxon>
        <taxon>Lophotrochozoa</taxon>
        <taxon>Annelida</taxon>
        <taxon>Polychaeta</taxon>
        <taxon>Sedentaria</taxon>
        <taxon>Canalipalpata</taxon>
        <taxon>Sabellida</taxon>
        <taxon>Oweniida</taxon>
        <taxon>Oweniidae</taxon>
        <taxon>Owenia</taxon>
    </lineage>
</organism>
<keyword evidence="4" id="KW-1185">Reference proteome</keyword>
<dbReference type="PROSITE" id="PS50853">
    <property type="entry name" value="FN3"/>
    <property type="match status" value="1"/>
</dbReference>
<proteinExistence type="predicted"/>
<dbReference type="SUPFAM" id="SSF49265">
    <property type="entry name" value="Fibronectin type III"/>
    <property type="match status" value="1"/>
</dbReference>
<dbReference type="InterPro" id="IPR036116">
    <property type="entry name" value="FN3_sf"/>
</dbReference>
<dbReference type="CDD" id="cd00063">
    <property type="entry name" value="FN3"/>
    <property type="match status" value="1"/>
</dbReference>
<reference evidence="3" key="1">
    <citation type="submission" date="2022-03" db="EMBL/GenBank/DDBJ databases">
        <authorList>
            <person name="Martin C."/>
        </authorList>
    </citation>
    <scope>NUCLEOTIDE SEQUENCE</scope>
</reference>
<name>A0A8S4Q0L5_OWEFU</name>
<feature type="domain" description="Fibronectin type-III" evidence="2">
    <location>
        <begin position="5"/>
        <end position="103"/>
    </location>
</feature>
<sequence>APDDPPTNITLTPRSRSFTATLNSPRKPNGIISTYESNIHNLDTGENKLQNYTVLFTNTLVSIATINITDLEPFTNYSITVRAYTSGGESPWSGASSKPTLEA</sequence>
<dbReference type="AlphaFoldDB" id="A0A8S4Q0L5"/>